<accession>A0A7S3I2R3</accession>
<name>A0A7S3I2R3_9SPIT</name>
<dbReference type="AlphaFoldDB" id="A0A7S3I2R3"/>
<dbReference type="EMBL" id="HBIE01022957">
    <property type="protein sequence ID" value="CAE0312068.1"/>
    <property type="molecule type" value="Transcribed_RNA"/>
</dbReference>
<organism evidence="1">
    <name type="scientific">Favella ehrenbergii</name>
    <dbReference type="NCBI Taxonomy" id="182087"/>
    <lineage>
        <taxon>Eukaryota</taxon>
        <taxon>Sar</taxon>
        <taxon>Alveolata</taxon>
        <taxon>Ciliophora</taxon>
        <taxon>Intramacronucleata</taxon>
        <taxon>Spirotrichea</taxon>
        <taxon>Choreotrichia</taxon>
        <taxon>Tintinnida</taxon>
        <taxon>Xystonellidae</taxon>
        <taxon>Favella</taxon>
    </lineage>
</organism>
<sequence length="99" mass="11394">MAFNGLAAGSSAIYYLSRHNQLGRVRTLSISFDMVFGVAWRSLVAVAIADQIGRRLFCNYVALRKHEMAEYEVKKVMRTWPSPRPMVAQHQKPNSYFWV</sequence>
<proteinExistence type="predicted"/>
<gene>
    <name evidence="1" type="ORF">FEHR0123_LOCUS6989</name>
</gene>
<protein>
    <submittedName>
        <fullName evidence="1">Uncharacterized protein</fullName>
    </submittedName>
</protein>
<reference evidence="1" key="1">
    <citation type="submission" date="2021-01" db="EMBL/GenBank/DDBJ databases">
        <authorList>
            <person name="Corre E."/>
            <person name="Pelletier E."/>
            <person name="Niang G."/>
            <person name="Scheremetjew M."/>
            <person name="Finn R."/>
            <person name="Kale V."/>
            <person name="Holt S."/>
            <person name="Cochrane G."/>
            <person name="Meng A."/>
            <person name="Brown T."/>
            <person name="Cohen L."/>
        </authorList>
    </citation>
    <scope>NUCLEOTIDE SEQUENCE</scope>
    <source>
        <strain evidence="1">Fehren 1</strain>
    </source>
</reference>
<evidence type="ECO:0000313" key="1">
    <source>
        <dbReference type="EMBL" id="CAE0312068.1"/>
    </source>
</evidence>